<organism evidence="15 17">
    <name type="scientific">Dracunculus medinensis</name>
    <name type="common">Guinea worm</name>
    <dbReference type="NCBI Taxonomy" id="318479"/>
    <lineage>
        <taxon>Eukaryota</taxon>
        <taxon>Metazoa</taxon>
        <taxon>Ecdysozoa</taxon>
        <taxon>Nematoda</taxon>
        <taxon>Chromadorea</taxon>
        <taxon>Rhabditida</taxon>
        <taxon>Spirurina</taxon>
        <taxon>Dracunculoidea</taxon>
        <taxon>Dracunculidae</taxon>
        <taxon>Dracunculus</taxon>
    </lineage>
</organism>
<reference evidence="14 16" key="2">
    <citation type="submission" date="2018-11" db="EMBL/GenBank/DDBJ databases">
        <authorList>
            <consortium name="Pathogen Informatics"/>
        </authorList>
    </citation>
    <scope>NUCLEOTIDE SEQUENCE [LARGE SCALE GENOMIC DNA]</scope>
</reference>
<dbReference type="GO" id="GO:0005965">
    <property type="term" value="C:protein farnesyltransferase complex"/>
    <property type="evidence" value="ECO:0007669"/>
    <property type="project" value="TreeGrafter"/>
</dbReference>
<evidence type="ECO:0000256" key="4">
    <source>
        <dbReference type="ARBA" id="ARBA00012702"/>
    </source>
</evidence>
<evidence type="ECO:0000256" key="1">
    <source>
        <dbReference type="ARBA" id="ARBA00001946"/>
    </source>
</evidence>
<dbReference type="PANTHER" id="PTHR11129">
    <property type="entry name" value="PROTEIN FARNESYLTRANSFERASE ALPHA SUBUNIT/RAB GERANYLGERANYL TRANSFERASE ALPHA SUBUNIT"/>
    <property type="match status" value="1"/>
</dbReference>
<keyword evidence="7" id="KW-0677">Repeat</keyword>
<evidence type="ECO:0000256" key="3">
    <source>
        <dbReference type="ARBA" id="ARBA00012700"/>
    </source>
</evidence>
<keyword evidence="16" id="KW-1185">Reference proteome</keyword>
<evidence type="ECO:0000313" key="16">
    <source>
        <dbReference type="Proteomes" id="UP000274756"/>
    </source>
</evidence>
<dbReference type="Pfam" id="PF01239">
    <property type="entry name" value="PPTA"/>
    <property type="match status" value="5"/>
</dbReference>
<keyword evidence="5" id="KW-0637">Prenyltransferase</keyword>
<keyword evidence="6" id="KW-0808">Transferase</keyword>
<dbReference type="WBParaSite" id="DME_0000857001-mRNA-1">
    <property type="protein sequence ID" value="DME_0000857001-mRNA-1"/>
    <property type="gene ID" value="DME_0000857001"/>
</dbReference>
<dbReference type="AlphaFoldDB" id="A0A0N4ULA4"/>
<dbReference type="EC" id="2.5.1.59" evidence="3"/>
<dbReference type="Proteomes" id="UP000038040">
    <property type="component" value="Unplaced"/>
</dbReference>
<evidence type="ECO:0000256" key="2">
    <source>
        <dbReference type="ARBA" id="ARBA00006734"/>
    </source>
</evidence>
<accession>A0A0N4ULA4</accession>
<dbReference type="PROSITE" id="PS51147">
    <property type="entry name" value="PFTA"/>
    <property type="match status" value="5"/>
</dbReference>
<evidence type="ECO:0000313" key="14">
    <source>
        <dbReference type="EMBL" id="VDN60444.1"/>
    </source>
</evidence>
<evidence type="ECO:0000313" key="15">
    <source>
        <dbReference type="Proteomes" id="UP000038040"/>
    </source>
</evidence>
<sequence>MEDEVIRFRDDPEWDDVEPIPLNDDEQGAVRISTTDAFNDAFMYLRALLQTNEISERAFKLTDRCIELNPASYSTWQYRRVLLKGLNKNLDDEFNYIAEIIDDNQKNYQVWHHRRVLVEWSNDPSRELEFTASIINDEPKNYHAWQHRQWVIETYQLYSQAELDYSASLIADDVRNNSAWNYRYFLLEGLDFLNRPDALDKEIAFTEMFIKQAPNNESAWNFLSGILFDKGLSSRTDIFNFCYDLCKTQKVPFCLSFMVDVLIEKIEKNIEREKSSKHAFELLKELKKVDPIRINYWQYCEQLVNNLLQFSQRDDS</sequence>
<evidence type="ECO:0000256" key="11">
    <source>
        <dbReference type="ARBA" id="ARBA00042436"/>
    </source>
</evidence>
<evidence type="ECO:0000313" key="17">
    <source>
        <dbReference type="WBParaSite" id="DME_0000857001-mRNA-1"/>
    </source>
</evidence>
<keyword evidence="8" id="KW-0460">Magnesium</keyword>
<evidence type="ECO:0000256" key="6">
    <source>
        <dbReference type="ARBA" id="ARBA00022679"/>
    </source>
</evidence>
<dbReference type="Gene3D" id="1.25.40.120">
    <property type="entry name" value="Protein prenylyltransferase"/>
    <property type="match status" value="1"/>
</dbReference>
<evidence type="ECO:0000256" key="9">
    <source>
        <dbReference type="ARBA" id="ARBA00040965"/>
    </source>
</evidence>
<proteinExistence type="inferred from homology"/>
<comment type="cofactor">
    <cofactor evidence="1">
        <name>Mg(2+)</name>
        <dbReference type="ChEBI" id="CHEBI:18420"/>
    </cofactor>
</comment>
<reference evidence="17" key="1">
    <citation type="submission" date="2017-02" db="UniProtKB">
        <authorList>
            <consortium name="WormBaseParasite"/>
        </authorList>
    </citation>
    <scope>IDENTIFICATION</scope>
</reference>
<comment type="similarity">
    <text evidence="2">Belongs to the protein prenyltransferase subunit alpha family.</text>
</comment>
<dbReference type="GO" id="GO:0005953">
    <property type="term" value="C:CAAX-protein geranylgeranyltransferase complex"/>
    <property type="evidence" value="ECO:0007669"/>
    <property type="project" value="TreeGrafter"/>
</dbReference>
<dbReference type="OrthoDB" id="272289at2759"/>
<evidence type="ECO:0000256" key="7">
    <source>
        <dbReference type="ARBA" id="ARBA00022737"/>
    </source>
</evidence>
<dbReference type="Proteomes" id="UP000274756">
    <property type="component" value="Unassembled WGS sequence"/>
</dbReference>
<dbReference type="GO" id="GO:0004662">
    <property type="term" value="F:CAAX-protein geranylgeranyltransferase activity"/>
    <property type="evidence" value="ECO:0007669"/>
    <property type="project" value="UniProtKB-EC"/>
</dbReference>
<dbReference type="InterPro" id="IPR002088">
    <property type="entry name" value="Prenyl_trans_a"/>
</dbReference>
<dbReference type="EMBL" id="UYYG01001216">
    <property type="protein sequence ID" value="VDN60444.1"/>
    <property type="molecule type" value="Genomic_DNA"/>
</dbReference>
<evidence type="ECO:0000256" key="13">
    <source>
        <dbReference type="ARBA" id="ARBA00043219"/>
    </source>
</evidence>
<protein>
    <recommendedName>
        <fullName evidence="9">Protein farnesyltransferase/geranylgeranyltransferase type-1 subunit alpha</fullName>
        <ecNumber evidence="4">2.5.1.58</ecNumber>
        <ecNumber evidence="3">2.5.1.59</ecNumber>
    </recommendedName>
    <alternativeName>
        <fullName evidence="12">CAAX farnesyltransferase subunit alpha</fullName>
    </alternativeName>
    <alternativeName>
        <fullName evidence="11">FTase-alpha</fullName>
    </alternativeName>
    <alternativeName>
        <fullName evidence="10">Ras proteins prenyltransferase subunit alpha</fullName>
    </alternativeName>
    <alternativeName>
        <fullName evidence="13">Type I protein geranyl-geranyltransferase subunit alpha</fullName>
    </alternativeName>
</protein>
<dbReference type="STRING" id="318479.A0A0N4ULA4"/>
<evidence type="ECO:0000256" key="10">
    <source>
        <dbReference type="ARBA" id="ARBA00041392"/>
    </source>
</evidence>
<evidence type="ECO:0000256" key="12">
    <source>
        <dbReference type="ARBA" id="ARBA00043086"/>
    </source>
</evidence>
<evidence type="ECO:0000256" key="5">
    <source>
        <dbReference type="ARBA" id="ARBA00022602"/>
    </source>
</evidence>
<dbReference type="GO" id="GO:0004660">
    <property type="term" value="F:protein farnesyltransferase activity"/>
    <property type="evidence" value="ECO:0007669"/>
    <property type="project" value="UniProtKB-EC"/>
</dbReference>
<name>A0A0N4ULA4_DRAME</name>
<gene>
    <name evidence="14" type="ORF">DME_LOCUS10417</name>
</gene>
<evidence type="ECO:0000256" key="8">
    <source>
        <dbReference type="ARBA" id="ARBA00022842"/>
    </source>
</evidence>
<dbReference type="SUPFAM" id="SSF48439">
    <property type="entry name" value="Protein prenylyltransferase"/>
    <property type="match status" value="1"/>
</dbReference>
<dbReference type="EC" id="2.5.1.58" evidence="4"/>
<dbReference type="PANTHER" id="PTHR11129:SF1">
    <property type="entry name" value="PROTEIN FARNESYLTRANSFERASE_GERANYLGERANYLTRANSFERASE TYPE-1 SUBUNIT ALPHA"/>
    <property type="match status" value="1"/>
</dbReference>